<evidence type="ECO:0000259" key="19">
    <source>
        <dbReference type="Pfam" id="PF02878"/>
    </source>
</evidence>
<dbReference type="InterPro" id="IPR036900">
    <property type="entry name" value="A-D-PHexomutase_C_sf"/>
</dbReference>
<proteinExistence type="inferred from homology"/>
<feature type="binding site" evidence="17">
    <location>
        <position position="282"/>
    </location>
    <ligand>
        <name>Mg(2+)</name>
        <dbReference type="ChEBI" id="CHEBI:18420"/>
    </ligand>
</feature>
<keyword evidence="8 14" id="KW-0413">Isomerase</keyword>
<feature type="binding site" evidence="16">
    <location>
        <begin position="373"/>
        <end position="375"/>
    </location>
    <ligand>
        <name>substrate</name>
    </ligand>
</feature>
<dbReference type="InterPro" id="IPR005843">
    <property type="entry name" value="A-D-PHexomutase_C"/>
</dbReference>
<feature type="binding site" evidence="17">
    <location>
        <position position="280"/>
    </location>
    <ligand>
        <name>Mg(2+)</name>
        <dbReference type="ChEBI" id="CHEBI:18420"/>
    </ligand>
</feature>
<dbReference type="Pfam" id="PF21404">
    <property type="entry name" value="AMG1_III"/>
    <property type="match status" value="1"/>
</dbReference>
<comment type="function">
    <text evidence="13 14">Catalyzes the conversion of GlcNAc-6-P into GlcNAc-1-P during the synthesis of uridine diphosphate/UDP-GlcNAc, which is a biosynthetic precursor of chitin and also supplies the amino sugars for N-linked oligosaccharides of glycoproteins.</text>
</comment>
<sequence>MSLNNDKIDELFKKHPKLDVTYTYGTAGFRTKGEVLDSVMFSVGLLAVLRSQKHSGKVIGAMVTASHNPAEDNGVKLVEPMGEMLAQSWESYATELANAGTTEELLKALNNVIAKESIDLSQPAKVVVGRDTRPSGEGLVAALSDGVKALGGTITDYGLMTTPQLHYITRCLNTQGAYGEPTEEGYYKKLAEAFKRIVTGKVKQSTLYIDGANGIGAPTLQKLAKFIPEEILSVKVVNDDTATASKLNLKSGADFVKVGQKKPDGFDLQPGMRCASLDGDADRIVFWYLNKEGTFKLLDGDKIATLAAGFIMGLVKAAKVPNIQVGLVQTAYANGSATAYVKDTLQVPVVFTATGVKHLHHAAEEFDVGVYFEANGHGTVLFSPGAIKAFHSTQGTTDEEKKALETLRALTDLINQTVGDALSDMLMVEAILVSQQRSYADWDSAYSDLPSRLEKVKVSNRLEFVAIKADTELSKPDGLQQKINQQMSKFKNGRSFVRPSGTEDVVRVYAEADTQANADLLAHIVCGIIFDYHGGVGERPRAFQKVDKEGNTTA</sequence>
<comment type="catalytic activity">
    <reaction evidence="1 14">
        <text>N-acetyl-alpha-D-glucosamine 1-phosphate = N-acetyl-D-glucosamine 6-phosphate</text>
        <dbReference type="Rhea" id="RHEA:23804"/>
        <dbReference type="ChEBI" id="CHEBI:57513"/>
        <dbReference type="ChEBI" id="CHEBI:57776"/>
        <dbReference type="EC" id="5.4.2.3"/>
    </reaction>
</comment>
<evidence type="ECO:0000313" key="22">
    <source>
        <dbReference type="EMBL" id="TPX57591.1"/>
    </source>
</evidence>
<evidence type="ECO:0000256" key="11">
    <source>
        <dbReference type="ARBA" id="ARBA00031926"/>
    </source>
</evidence>
<evidence type="ECO:0000256" key="17">
    <source>
        <dbReference type="PIRSR" id="PIRSR016408-3"/>
    </source>
</evidence>
<dbReference type="UniPathway" id="UPA00113">
    <property type="reaction ID" value="UER00530"/>
</dbReference>
<evidence type="ECO:0000313" key="23">
    <source>
        <dbReference type="Proteomes" id="UP000318582"/>
    </source>
</evidence>
<evidence type="ECO:0000256" key="15">
    <source>
        <dbReference type="PIRSR" id="PIRSR016408-1"/>
    </source>
</evidence>
<evidence type="ECO:0000256" key="5">
    <source>
        <dbReference type="ARBA" id="ARBA00022553"/>
    </source>
</evidence>
<evidence type="ECO:0000256" key="7">
    <source>
        <dbReference type="ARBA" id="ARBA00022842"/>
    </source>
</evidence>
<evidence type="ECO:0000256" key="3">
    <source>
        <dbReference type="ARBA" id="ARBA00010231"/>
    </source>
</evidence>
<gene>
    <name evidence="22" type="ORF">PhCBS80983_g03726</name>
</gene>
<feature type="domain" description="Alpha-D-phosphohexomutase alpha/beta/alpha" evidence="19">
    <location>
        <begin position="98"/>
        <end position="176"/>
    </location>
</feature>
<feature type="active site" description="Phosphoserine intermediate" evidence="15">
    <location>
        <position position="66"/>
    </location>
</feature>
<feature type="binding site" description="via phosphate group" evidence="17">
    <location>
        <position position="66"/>
    </location>
    <ligand>
        <name>Mg(2+)</name>
        <dbReference type="ChEBI" id="CHEBI:18420"/>
    </ligand>
</feature>
<evidence type="ECO:0000256" key="16">
    <source>
        <dbReference type="PIRSR" id="PIRSR016408-2"/>
    </source>
</evidence>
<accession>A0A507E1D8</accession>
<feature type="domain" description="Phosphoacetylglucosamine mutase AMG1" evidence="21">
    <location>
        <begin position="182"/>
        <end position="285"/>
    </location>
</feature>
<dbReference type="InterPro" id="IPR005844">
    <property type="entry name" value="A-D-PHexomutase_a/b/a-I"/>
</dbReference>
<feature type="domain" description="Phosphoacetylglucosamine mutase AMG1" evidence="20">
    <location>
        <begin position="299"/>
        <end position="435"/>
    </location>
</feature>
<keyword evidence="7 14" id="KW-0460">Magnesium</keyword>
<keyword evidence="9" id="KW-0119">Carbohydrate metabolism</keyword>
<dbReference type="Proteomes" id="UP000318582">
    <property type="component" value="Unassembled WGS sequence"/>
</dbReference>
<evidence type="ECO:0000256" key="2">
    <source>
        <dbReference type="ARBA" id="ARBA00004865"/>
    </source>
</evidence>
<dbReference type="PANTHER" id="PTHR45955:SF1">
    <property type="entry name" value="PHOSPHOACETYLGLUCOSAMINE MUTASE"/>
    <property type="match status" value="1"/>
</dbReference>
<protein>
    <recommendedName>
        <fullName evidence="4 14">Phosphoacetylglucosamine mutase</fullName>
        <shortName evidence="14">PAGM</shortName>
        <ecNumber evidence="4 14">5.4.2.3</ecNumber>
    </recommendedName>
    <alternativeName>
        <fullName evidence="12 14">Acetylglucosamine phosphomutase</fullName>
    </alternativeName>
    <alternativeName>
        <fullName evidence="11 14">N-acetylglucosamine-phosphate mutase</fullName>
    </alternativeName>
</protein>
<comment type="cofactor">
    <cofactor evidence="14 17">
        <name>Mg(2+)</name>
        <dbReference type="ChEBI" id="CHEBI:18420"/>
    </cofactor>
    <text evidence="14 17">Binds 1 Mg(2+) ion per subunit.</text>
</comment>
<organism evidence="22 23">
    <name type="scientific">Powellomyces hirtus</name>
    <dbReference type="NCBI Taxonomy" id="109895"/>
    <lineage>
        <taxon>Eukaryota</taxon>
        <taxon>Fungi</taxon>
        <taxon>Fungi incertae sedis</taxon>
        <taxon>Chytridiomycota</taxon>
        <taxon>Chytridiomycota incertae sedis</taxon>
        <taxon>Chytridiomycetes</taxon>
        <taxon>Spizellomycetales</taxon>
        <taxon>Powellomycetaceae</taxon>
        <taxon>Powellomyces</taxon>
    </lineage>
</organism>
<evidence type="ECO:0000256" key="4">
    <source>
        <dbReference type="ARBA" id="ARBA00012731"/>
    </source>
</evidence>
<dbReference type="Gene3D" id="3.40.120.10">
    <property type="entry name" value="Alpha-D-Glucose-1,6-Bisphosphate, subunit A, domain 3"/>
    <property type="match status" value="2"/>
</dbReference>
<dbReference type="InterPro" id="IPR049022">
    <property type="entry name" value="AMG1_III"/>
</dbReference>
<evidence type="ECO:0000256" key="1">
    <source>
        <dbReference type="ARBA" id="ARBA00000558"/>
    </source>
</evidence>
<dbReference type="STRING" id="109895.A0A507E1D8"/>
<evidence type="ECO:0000259" key="20">
    <source>
        <dbReference type="Pfam" id="PF21404"/>
    </source>
</evidence>
<dbReference type="GO" id="GO:0006048">
    <property type="term" value="P:UDP-N-acetylglucosamine biosynthetic process"/>
    <property type="evidence" value="ECO:0007669"/>
    <property type="project" value="UniProtKB-UniRule"/>
</dbReference>
<dbReference type="EMBL" id="QEAQ01000050">
    <property type="protein sequence ID" value="TPX57591.1"/>
    <property type="molecule type" value="Genomic_DNA"/>
</dbReference>
<evidence type="ECO:0000259" key="21">
    <source>
        <dbReference type="Pfam" id="PF21405"/>
    </source>
</evidence>
<dbReference type="CDD" id="cd03086">
    <property type="entry name" value="PGM3"/>
    <property type="match status" value="1"/>
</dbReference>
<feature type="domain" description="Alpha-D-phosphohexomutase C-terminal" evidence="18">
    <location>
        <begin position="455"/>
        <end position="525"/>
    </location>
</feature>
<keyword evidence="23" id="KW-1185">Reference proteome</keyword>
<feature type="binding site" evidence="17">
    <location>
        <position position="278"/>
    </location>
    <ligand>
        <name>Mg(2+)</name>
        <dbReference type="ChEBI" id="CHEBI:18420"/>
    </ligand>
</feature>
<dbReference type="Pfam" id="PF02878">
    <property type="entry name" value="PGM_PMM_I"/>
    <property type="match status" value="2"/>
</dbReference>
<dbReference type="FunFam" id="3.40.120.10:FF:000023">
    <property type="entry name" value="Phosphoacetylglucosamine mutase"/>
    <property type="match status" value="1"/>
</dbReference>
<dbReference type="PANTHER" id="PTHR45955">
    <property type="entry name" value="PHOSPHOACETYLGLUCOSAMINE MUTASE"/>
    <property type="match status" value="1"/>
</dbReference>
<dbReference type="InterPro" id="IPR016657">
    <property type="entry name" value="PAGM"/>
</dbReference>
<evidence type="ECO:0000256" key="10">
    <source>
        <dbReference type="ARBA" id="ARBA00023316"/>
    </source>
</evidence>
<evidence type="ECO:0000256" key="9">
    <source>
        <dbReference type="ARBA" id="ARBA00023277"/>
    </source>
</evidence>
<feature type="domain" description="Alpha-D-phosphohexomutase alpha/beta/alpha" evidence="19">
    <location>
        <begin position="54"/>
        <end position="88"/>
    </location>
</feature>
<dbReference type="FunFam" id="3.40.120.10:FF:000013">
    <property type="entry name" value="Phosphoacetylglucosamine mutase"/>
    <property type="match status" value="1"/>
</dbReference>
<dbReference type="Gene3D" id="3.30.310.50">
    <property type="entry name" value="Alpha-D-phosphohexomutase, C-terminal domain"/>
    <property type="match status" value="1"/>
</dbReference>
<feature type="binding site" evidence="16">
    <location>
        <begin position="498"/>
        <end position="502"/>
    </location>
    <ligand>
        <name>substrate</name>
    </ligand>
</feature>
<dbReference type="GO" id="GO:0046872">
    <property type="term" value="F:metal ion binding"/>
    <property type="evidence" value="ECO:0007669"/>
    <property type="project" value="UniProtKB-KW"/>
</dbReference>
<comment type="similarity">
    <text evidence="3 14">Belongs to the phosphohexose mutase family.</text>
</comment>
<dbReference type="SUPFAM" id="SSF53738">
    <property type="entry name" value="Phosphoglucomutase, first 3 domains"/>
    <property type="match status" value="3"/>
</dbReference>
<dbReference type="SUPFAM" id="SSF55957">
    <property type="entry name" value="Phosphoglucomutase, C-terminal domain"/>
    <property type="match status" value="1"/>
</dbReference>
<dbReference type="PIRSF" id="PIRSF016408">
    <property type="entry name" value="PAGM"/>
    <property type="match status" value="1"/>
</dbReference>
<comment type="caution">
    <text evidence="22">The sequence shown here is derived from an EMBL/GenBank/DDBJ whole genome shotgun (WGS) entry which is preliminary data.</text>
</comment>
<dbReference type="EC" id="5.4.2.3" evidence="4 14"/>
<dbReference type="InterPro" id="IPR049023">
    <property type="entry name" value="AMG1_II"/>
</dbReference>
<evidence type="ECO:0000259" key="18">
    <source>
        <dbReference type="Pfam" id="PF00408"/>
    </source>
</evidence>
<dbReference type="Pfam" id="PF21405">
    <property type="entry name" value="AMG1_II"/>
    <property type="match status" value="1"/>
</dbReference>
<keyword evidence="10" id="KW-0961">Cell wall biogenesis/degradation</keyword>
<dbReference type="Pfam" id="PF00408">
    <property type="entry name" value="PGM_PMM_IV"/>
    <property type="match status" value="1"/>
</dbReference>
<dbReference type="GO" id="GO:0005975">
    <property type="term" value="P:carbohydrate metabolic process"/>
    <property type="evidence" value="ECO:0007669"/>
    <property type="project" value="InterPro"/>
</dbReference>
<dbReference type="GO" id="GO:0004610">
    <property type="term" value="F:phosphoacetylglucosamine mutase activity"/>
    <property type="evidence" value="ECO:0007669"/>
    <property type="project" value="UniProtKB-UniRule"/>
</dbReference>
<name>A0A507E1D8_9FUNG</name>
<evidence type="ECO:0000256" key="12">
    <source>
        <dbReference type="ARBA" id="ARBA00032065"/>
    </source>
</evidence>
<dbReference type="AlphaFoldDB" id="A0A507E1D8"/>
<dbReference type="InterPro" id="IPR016055">
    <property type="entry name" value="A-D-PHexomutase_a/b/a-I/II/III"/>
</dbReference>
<keyword evidence="5" id="KW-0597">Phosphoprotein</keyword>
<evidence type="ECO:0000256" key="14">
    <source>
        <dbReference type="PIRNR" id="PIRNR016408"/>
    </source>
</evidence>
<evidence type="ECO:0000256" key="8">
    <source>
        <dbReference type="ARBA" id="ARBA00023235"/>
    </source>
</evidence>
<reference evidence="22 23" key="1">
    <citation type="journal article" date="2019" name="Sci. Rep.">
        <title>Comparative genomics of chytrid fungi reveal insights into the obligate biotrophic and pathogenic lifestyle of Synchytrium endobioticum.</title>
        <authorList>
            <person name="van de Vossenberg B.T.L.H."/>
            <person name="Warris S."/>
            <person name="Nguyen H.D.T."/>
            <person name="van Gent-Pelzer M.P.E."/>
            <person name="Joly D.L."/>
            <person name="van de Geest H.C."/>
            <person name="Bonants P.J.M."/>
            <person name="Smith D.S."/>
            <person name="Levesque C.A."/>
            <person name="van der Lee T.A.J."/>
        </authorList>
    </citation>
    <scope>NUCLEOTIDE SEQUENCE [LARGE SCALE GENOMIC DNA]</scope>
    <source>
        <strain evidence="22 23">CBS 809.83</strain>
    </source>
</reference>
<dbReference type="FunFam" id="3.30.310.50:FF:000003">
    <property type="entry name" value="Phosphoacetylglucosamine mutase"/>
    <property type="match status" value="1"/>
</dbReference>
<dbReference type="GO" id="GO:0071555">
    <property type="term" value="P:cell wall organization"/>
    <property type="evidence" value="ECO:0007669"/>
    <property type="project" value="UniProtKB-KW"/>
</dbReference>
<comment type="pathway">
    <text evidence="2 14">Nucleotide-sugar biosynthesis; UDP-N-acetyl-alpha-D-glucosamine biosynthesis; N-acetyl-alpha-D-glucosamine 1-phosphate from alpha-D-glucosamine 6-phosphate (route I): step 2/2.</text>
</comment>
<evidence type="ECO:0000256" key="6">
    <source>
        <dbReference type="ARBA" id="ARBA00022723"/>
    </source>
</evidence>
<evidence type="ECO:0000256" key="13">
    <source>
        <dbReference type="ARBA" id="ARBA00059527"/>
    </source>
</evidence>
<feature type="binding site" evidence="16">
    <location>
        <position position="507"/>
    </location>
    <ligand>
        <name>substrate</name>
    </ligand>
</feature>
<keyword evidence="6 14" id="KW-0479">Metal-binding</keyword>